<reference evidence="2 3" key="1">
    <citation type="journal article" date="2012" name="Stand. Genomic Sci.">
        <title>Complete genome sequence of Terriglobus saanensis type strain SP1PR4(T), an Acidobacteria from tundra soil.</title>
        <authorList>
            <person name="Rawat S.R."/>
            <person name="Mannisto M.K."/>
            <person name="Starovoytov V."/>
            <person name="Goodwin L."/>
            <person name="Nolan M."/>
            <person name="Hauser L."/>
            <person name="Land M."/>
            <person name="Davenport K.W."/>
            <person name="Woyke T."/>
            <person name="Haggblom M.M."/>
        </authorList>
    </citation>
    <scope>NUCLEOTIDE SEQUENCE</scope>
    <source>
        <strain evidence="3">ATCC BAA-1853 / DSM 23119 / SP1PR4</strain>
    </source>
</reference>
<dbReference type="HOGENOM" id="CLU_1038000_0_0_0"/>
<name>E8V727_TERSS</name>
<dbReference type="AlphaFoldDB" id="E8V727"/>
<evidence type="ECO:0008006" key="4">
    <source>
        <dbReference type="Google" id="ProtNLM"/>
    </source>
</evidence>
<dbReference type="KEGG" id="tsa:AciPR4_0834"/>
<organism evidence="2 3">
    <name type="scientific">Terriglobus saanensis (strain ATCC BAA-1853 / DSM 23119 / SP1PR4)</name>
    <dbReference type="NCBI Taxonomy" id="401053"/>
    <lineage>
        <taxon>Bacteria</taxon>
        <taxon>Pseudomonadati</taxon>
        <taxon>Acidobacteriota</taxon>
        <taxon>Terriglobia</taxon>
        <taxon>Terriglobales</taxon>
        <taxon>Acidobacteriaceae</taxon>
        <taxon>Terriglobus</taxon>
    </lineage>
</organism>
<dbReference type="Proteomes" id="UP000006844">
    <property type="component" value="Chromosome"/>
</dbReference>
<keyword evidence="3" id="KW-1185">Reference proteome</keyword>
<accession>E8V727</accession>
<keyword evidence="1" id="KW-0812">Transmembrane</keyword>
<keyword evidence="1" id="KW-1133">Transmembrane helix</keyword>
<dbReference type="EMBL" id="CP002467">
    <property type="protein sequence ID" value="ADV81667.1"/>
    <property type="molecule type" value="Genomic_DNA"/>
</dbReference>
<dbReference type="eggNOG" id="ENOG50330SU">
    <property type="taxonomic scope" value="Bacteria"/>
</dbReference>
<proteinExistence type="predicted"/>
<dbReference type="OrthoDB" id="114219at2"/>
<feature type="transmembrane region" description="Helical" evidence="1">
    <location>
        <begin position="240"/>
        <end position="263"/>
    </location>
</feature>
<evidence type="ECO:0000313" key="3">
    <source>
        <dbReference type="Proteomes" id="UP000006844"/>
    </source>
</evidence>
<gene>
    <name evidence="2" type="ordered locus">AciPR4_0834</name>
</gene>
<sequence>MRVLALMVVMLLNGPRMNVSAFRWQRTVHVPERAGVVCAVLDAEVFPKAEPALRDLRLVQDGEEVPYAVEESYDEESLRSGVTRPEDRSLYEVAAEGSVGAALHLPAKVPVERVAVEGGQGAVDVEAMAKPSLRESVRGELKNGVFPVTLGANLQKDAEVRIWAKEGRRVRLEMRRRSLCFTPLAGGTDPILYFGAEGLPAVQYGYARGFTLPTAVKMAHMGDVAANPAYRVNGVRDGLVWWKLMMAAVIATVFFVGMSGWMLRRAIP</sequence>
<keyword evidence="1" id="KW-0472">Membrane</keyword>
<protein>
    <recommendedName>
        <fullName evidence="4">Transmembrane protein</fullName>
    </recommendedName>
</protein>
<evidence type="ECO:0000313" key="2">
    <source>
        <dbReference type="EMBL" id="ADV81667.1"/>
    </source>
</evidence>
<evidence type="ECO:0000256" key="1">
    <source>
        <dbReference type="SAM" id="Phobius"/>
    </source>
</evidence>
<dbReference type="STRING" id="401053.AciPR4_0834"/>